<dbReference type="Proteomes" id="UP000076858">
    <property type="component" value="Unassembled WGS sequence"/>
</dbReference>
<protein>
    <submittedName>
        <fullName evidence="1">Uncharacterized protein</fullName>
    </submittedName>
</protein>
<dbReference type="AlphaFoldDB" id="A0A162CF44"/>
<accession>A0A162CF44</accession>
<comment type="caution">
    <text evidence="1">The sequence shown here is derived from an EMBL/GenBank/DDBJ whole genome shotgun (WGS) entry which is preliminary data.</text>
</comment>
<name>A0A162CF44_9CRUS</name>
<reference evidence="1 2" key="1">
    <citation type="submission" date="2016-03" db="EMBL/GenBank/DDBJ databases">
        <title>EvidentialGene: Evidence-directed Construction of Genes on Genomes.</title>
        <authorList>
            <person name="Gilbert D.G."/>
            <person name="Choi J.-H."/>
            <person name="Mockaitis K."/>
            <person name="Colbourne J."/>
            <person name="Pfrender M."/>
        </authorList>
    </citation>
    <scope>NUCLEOTIDE SEQUENCE [LARGE SCALE GENOMIC DNA]</scope>
    <source>
        <strain evidence="1 2">Xinb3</strain>
        <tissue evidence="1">Complete organism</tissue>
    </source>
</reference>
<evidence type="ECO:0000313" key="1">
    <source>
        <dbReference type="EMBL" id="KZS15082.1"/>
    </source>
</evidence>
<gene>
    <name evidence="1" type="ORF">APZ42_019680</name>
</gene>
<organism evidence="1 2">
    <name type="scientific">Daphnia magna</name>
    <dbReference type="NCBI Taxonomy" id="35525"/>
    <lineage>
        <taxon>Eukaryota</taxon>
        <taxon>Metazoa</taxon>
        <taxon>Ecdysozoa</taxon>
        <taxon>Arthropoda</taxon>
        <taxon>Crustacea</taxon>
        <taxon>Branchiopoda</taxon>
        <taxon>Diplostraca</taxon>
        <taxon>Cladocera</taxon>
        <taxon>Anomopoda</taxon>
        <taxon>Daphniidae</taxon>
        <taxon>Daphnia</taxon>
    </lineage>
</organism>
<proteinExistence type="predicted"/>
<sequence length="84" mass="9670">MGWSAHSCMTTFPTPTLFATDIHWLKQQNWHDKTDFSEHGHKIEFHLPQKFVDLLTSSFALKAFVPNSDNLAPFFLTSKSFTPD</sequence>
<keyword evidence="2" id="KW-1185">Reference proteome</keyword>
<dbReference type="EMBL" id="LRGB01000930">
    <property type="protein sequence ID" value="KZS15082.1"/>
    <property type="molecule type" value="Genomic_DNA"/>
</dbReference>
<evidence type="ECO:0000313" key="2">
    <source>
        <dbReference type="Proteomes" id="UP000076858"/>
    </source>
</evidence>